<dbReference type="GO" id="GO:0044341">
    <property type="term" value="P:sodium-dependent phosphate transport"/>
    <property type="evidence" value="ECO:0007669"/>
    <property type="project" value="InterPro"/>
</dbReference>
<feature type="transmembrane region" description="Helical" evidence="6">
    <location>
        <begin position="277"/>
        <end position="298"/>
    </location>
</feature>
<dbReference type="PANTHER" id="PTHR10010">
    <property type="entry name" value="SOLUTE CARRIER FAMILY 34 SODIUM PHOSPHATE , MEMBER 2-RELATED"/>
    <property type="match status" value="1"/>
</dbReference>
<evidence type="ECO:0000256" key="3">
    <source>
        <dbReference type="ARBA" id="ARBA00022692"/>
    </source>
</evidence>
<feature type="transmembrane region" description="Helical" evidence="6">
    <location>
        <begin position="173"/>
        <end position="195"/>
    </location>
</feature>
<comment type="subcellular location">
    <subcellularLocation>
        <location evidence="1">Cell membrane</location>
        <topology evidence="1">Multi-pass membrane protein</topology>
    </subcellularLocation>
</comment>
<organism evidence="7 8">
    <name type="scientific">Sutterella wadsworthensis 2_1_59BFAA</name>
    <dbReference type="NCBI Taxonomy" id="742823"/>
    <lineage>
        <taxon>Bacteria</taxon>
        <taxon>Pseudomonadati</taxon>
        <taxon>Pseudomonadota</taxon>
        <taxon>Betaproteobacteria</taxon>
        <taxon>Burkholderiales</taxon>
        <taxon>Sutterellaceae</taxon>
        <taxon>Sutterella</taxon>
    </lineage>
</organism>
<dbReference type="Proteomes" id="UP000005835">
    <property type="component" value="Unassembled WGS sequence"/>
</dbReference>
<keyword evidence="5 6" id="KW-0472">Membrane</keyword>
<dbReference type="OrthoDB" id="5778511at2"/>
<reference evidence="7 8" key="1">
    <citation type="submission" date="2012-05" db="EMBL/GenBank/DDBJ databases">
        <title>The Genome Sequence of Sutterella wadsworthensis 2_1_59BFAA.</title>
        <authorList>
            <consortium name="The Broad Institute Genome Sequencing Platform"/>
            <person name="Earl A."/>
            <person name="Ward D."/>
            <person name="Feldgarden M."/>
            <person name="Gevers D."/>
            <person name="Daigneault M."/>
            <person name="Strauss J."/>
            <person name="Allen-Vercoe E."/>
            <person name="Walker B."/>
            <person name="Young S.K."/>
            <person name="Zeng Q."/>
            <person name="Gargeya S."/>
            <person name="Fitzgerald M."/>
            <person name="Haas B."/>
            <person name="Abouelleil A."/>
            <person name="Alvarado L."/>
            <person name="Arachchi H.M."/>
            <person name="Berlin A.M."/>
            <person name="Chapman S.B."/>
            <person name="Goldberg J."/>
            <person name="Griggs A."/>
            <person name="Gujja S."/>
            <person name="Hansen M."/>
            <person name="Howarth C."/>
            <person name="Imamovic A."/>
            <person name="Larimer J."/>
            <person name="McCowen C."/>
            <person name="Montmayeur A."/>
            <person name="Murphy C."/>
            <person name="Neiman D."/>
            <person name="Pearson M."/>
            <person name="Priest M."/>
            <person name="Roberts A."/>
            <person name="Saif S."/>
            <person name="Shea T."/>
            <person name="Sisk P."/>
            <person name="Sykes S."/>
            <person name="Wortman J."/>
            <person name="Nusbaum C."/>
            <person name="Birren B."/>
        </authorList>
    </citation>
    <scope>NUCLEOTIDE SEQUENCE [LARGE SCALE GENOMIC DNA]</scope>
    <source>
        <strain evidence="7 8">2_1_59BFAA</strain>
    </source>
</reference>
<dbReference type="GO" id="GO:0005436">
    <property type="term" value="F:sodium:phosphate symporter activity"/>
    <property type="evidence" value="ECO:0007669"/>
    <property type="project" value="InterPro"/>
</dbReference>
<evidence type="ECO:0000256" key="4">
    <source>
        <dbReference type="ARBA" id="ARBA00022989"/>
    </source>
</evidence>
<dbReference type="InterPro" id="IPR003841">
    <property type="entry name" value="Na/Pi_transpt"/>
</dbReference>
<keyword evidence="2" id="KW-1003">Cell membrane</keyword>
<dbReference type="EMBL" id="ADMG01000004">
    <property type="protein sequence ID" value="EKB32319.1"/>
    <property type="molecule type" value="Genomic_DNA"/>
</dbReference>
<name>K1KKV2_9BURK</name>
<dbReference type="PATRIC" id="fig|742823.3.peg.90"/>
<evidence type="ECO:0000256" key="2">
    <source>
        <dbReference type="ARBA" id="ARBA00022475"/>
    </source>
</evidence>
<evidence type="ECO:0000313" key="7">
    <source>
        <dbReference type="EMBL" id="EKB32319.1"/>
    </source>
</evidence>
<dbReference type="AlphaFoldDB" id="K1KKV2"/>
<dbReference type="HOGENOM" id="CLU_025623_2_1_4"/>
<proteinExistence type="predicted"/>
<evidence type="ECO:0000256" key="6">
    <source>
        <dbReference type="SAM" id="Phobius"/>
    </source>
</evidence>
<dbReference type="eggNOG" id="COG1283">
    <property type="taxonomic scope" value="Bacteria"/>
</dbReference>
<sequence>MQSLIHMAGGIALLLWGAYMVKTGMLRTFGVALKDFLSVRLKNRAIAMASGTTLASLLQSSTAATLIVASIQAEGFLTTNMAFATILGADFGSALMTRVLTFDLSFLSPLLIFIGTCLFFMRKADTRQGQFGRILIGLGIIMLALSLIVAATMPLRTSTELAPLFLEISHSPILAVLLGLCLGFGCFSSLAAVIITSGLVTAGVIPVSTGLWVALGADIESTILALMTTMTASRIGRRGPVANTMWRTVTLSFTALLLATCPFIAEGFGTIPDSVIYFHVTLNLIISGTGLFIIKPFARIADRIIPEKKADAKTGGEAADLFAKENLISSGMSLNVARTELQRITGDVRNFWHDIEIMLRINPADGEILILHDRGNYINQRTSTMTRYLGLVMRGQLTTAEAIEWQYLKNANGSIKVALNTIDRIITVIMNEKCRKNRSFTPDGLKELQALHHRVGVCLEQLAMILAEKDLEKRRALCNTLNNEREAILRDSYELTLRHMERVSRGLSGAIDTSALHLELQSLFNRVVGIIGSAASMDYGTPNDPEPQG</sequence>
<feature type="transmembrane region" description="Helical" evidence="6">
    <location>
        <begin position="134"/>
        <end position="153"/>
    </location>
</feature>
<evidence type="ECO:0000313" key="8">
    <source>
        <dbReference type="Proteomes" id="UP000005835"/>
    </source>
</evidence>
<dbReference type="RefSeq" id="WP_005433040.1">
    <property type="nucleotide sequence ID" value="NZ_JH815513.1"/>
</dbReference>
<keyword evidence="8" id="KW-1185">Reference proteome</keyword>
<accession>K1KKV2</accession>
<keyword evidence="4 6" id="KW-1133">Transmembrane helix</keyword>
<dbReference type="PANTHER" id="PTHR10010:SF46">
    <property type="entry name" value="SODIUM-DEPENDENT PHOSPHATE TRANSPORT PROTEIN 2B"/>
    <property type="match status" value="1"/>
</dbReference>
<protein>
    <recommendedName>
        <fullName evidence="9">PhoU domain-containing protein</fullName>
    </recommendedName>
</protein>
<feature type="transmembrane region" description="Helical" evidence="6">
    <location>
        <begin position="44"/>
        <end position="69"/>
    </location>
</feature>
<feature type="transmembrane region" description="Helical" evidence="6">
    <location>
        <begin position="244"/>
        <end position="265"/>
    </location>
</feature>
<feature type="transmembrane region" description="Helical" evidence="6">
    <location>
        <begin position="106"/>
        <end position="122"/>
    </location>
</feature>
<dbReference type="STRING" id="742823.HMPREF9465_00087"/>
<dbReference type="Pfam" id="PF02690">
    <property type="entry name" value="Na_Pi_cotrans"/>
    <property type="match status" value="2"/>
</dbReference>
<comment type="caution">
    <text evidence="7">The sequence shown here is derived from an EMBL/GenBank/DDBJ whole genome shotgun (WGS) entry which is preliminary data.</text>
</comment>
<evidence type="ECO:0008006" key="9">
    <source>
        <dbReference type="Google" id="ProtNLM"/>
    </source>
</evidence>
<dbReference type="NCBIfam" id="NF037997">
    <property type="entry name" value="Na_Pi_symport"/>
    <property type="match status" value="1"/>
</dbReference>
<gene>
    <name evidence="7" type="ORF">HMPREF9465_00087</name>
</gene>
<dbReference type="GO" id="GO:0005886">
    <property type="term" value="C:plasma membrane"/>
    <property type="evidence" value="ECO:0007669"/>
    <property type="project" value="UniProtKB-SubCell"/>
</dbReference>
<evidence type="ECO:0000256" key="1">
    <source>
        <dbReference type="ARBA" id="ARBA00004651"/>
    </source>
</evidence>
<evidence type="ECO:0000256" key="5">
    <source>
        <dbReference type="ARBA" id="ARBA00023136"/>
    </source>
</evidence>
<keyword evidence="3 6" id="KW-0812">Transmembrane</keyword>